<evidence type="ECO:0000313" key="2">
    <source>
        <dbReference type="EMBL" id="KAH7135296.1"/>
    </source>
</evidence>
<accession>A0A9P9EEX4</accession>
<organism evidence="2 3">
    <name type="scientific">Dendryphion nanum</name>
    <dbReference type="NCBI Taxonomy" id="256645"/>
    <lineage>
        <taxon>Eukaryota</taxon>
        <taxon>Fungi</taxon>
        <taxon>Dikarya</taxon>
        <taxon>Ascomycota</taxon>
        <taxon>Pezizomycotina</taxon>
        <taxon>Dothideomycetes</taxon>
        <taxon>Pleosporomycetidae</taxon>
        <taxon>Pleosporales</taxon>
        <taxon>Torulaceae</taxon>
        <taxon>Dendryphion</taxon>
    </lineage>
</organism>
<feature type="region of interest" description="Disordered" evidence="1">
    <location>
        <begin position="123"/>
        <end position="200"/>
    </location>
</feature>
<proteinExistence type="predicted"/>
<dbReference type="Proteomes" id="UP000700596">
    <property type="component" value="Unassembled WGS sequence"/>
</dbReference>
<comment type="caution">
    <text evidence="2">The sequence shown here is derived from an EMBL/GenBank/DDBJ whole genome shotgun (WGS) entry which is preliminary data.</text>
</comment>
<protein>
    <submittedName>
        <fullName evidence="2">Uncharacterized protein</fullName>
    </submittedName>
</protein>
<feature type="compositionally biased region" description="Pro residues" evidence="1">
    <location>
        <begin position="142"/>
        <end position="155"/>
    </location>
</feature>
<dbReference type="AlphaFoldDB" id="A0A9P9EEX4"/>
<gene>
    <name evidence="2" type="ORF">B0J11DRAFT_157147</name>
</gene>
<evidence type="ECO:0000313" key="3">
    <source>
        <dbReference type="Proteomes" id="UP000700596"/>
    </source>
</evidence>
<keyword evidence="3" id="KW-1185">Reference proteome</keyword>
<name>A0A9P9EEX4_9PLEO</name>
<evidence type="ECO:0000256" key="1">
    <source>
        <dbReference type="SAM" id="MobiDB-lite"/>
    </source>
</evidence>
<feature type="compositionally biased region" description="Low complexity" evidence="1">
    <location>
        <begin position="126"/>
        <end position="137"/>
    </location>
</feature>
<feature type="compositionally biased region" description="Polar residues" evidence="1">
    <location>
        <begin position="168"/>
        <end position="178"/>
    </location>
</feature>
<reference evidence="2" key="1">
    <citation type="journal article" date="2021" name="Nat. Commun.">
        <title>Genetic determinants of endophytism in the Arabidopsis root mycobiome.</title>
        <authorList>
            <person name="Mesny F."/>
            <person name="Miyauchi S."/>
            <person name="Thiergart T."/>
            <person name="Pickel B."/>
            <person name="Atanasova L."/>
            <person name="Karlsson M."/>
            <person name="Huettel B."/>
            <person name="Barry K.W."/>
            <person name="Haridas S."/>
            <person name="Chen C."/>
            <person name="Bauer D."/>
            <person name="Andreopoulos W."/>
            <person name="Pangilinan J."/>
            <person name="LaButti K."/>
            <person name="Riley R."/>
            <person name="Lipzen A."/>
            <person name="Clum A."/>
            <person name="Drula E."/>
            <person name="Henrissat B."/>
            <person name="Kohler A."/>
            <person name="Grigoriev I.V."/>
            <person name="Martin F.M."/>
            <person name="Hacquard S."/>
        </authorList>
    </citation>
    <scope>NUCLEOTIDE SEQUENCE</scope>
    <source>
        <strain evidence="2">MPI-CAGE-CH-0243</strain>
    </source>
</reference>
<sequence>MLHVASLGSLLVQKVRGGRVWYGDSVSAWAKKTKQKIMLSISRSDAVEALLLLAVDAWWVVDLWRSACFTDYYAIRQYVRLQYTVCAQCTRLSSLLTTIAYTPLHSILPCPHFQSDPSLHRRISTSHHIPSTPPSHTKPFPGLDPQPQYPNPIPMSSPRTNPPWRQHLSPSHSTSDIVPSTRGRQRQESHHPTTVSRGTS</sequence>
<dbReference type="EMBL" id="JAGMWT010000002">
    <property type="protein sequence ID" value="KAH7135296.1"/>
    <property type="molecule type" value="Genomic_DNA"/>
</dbReference>